<dbReference type="EMBL" id="LNGE01000007">
    <property type="protein sequence ID" value="KYC45945.1"/>
    <property type="molecule type" value="Genomic_DNA"/>
</dbReference>
<accession>A0A150IMB8</accession>
<dbReference type="Proteomes" id="UP000092401">
    <property type="component" value="Unassembled WGS sequence"/>
</dbReference>
<evidence type="ECO:0000313" key="4">
    <source>
        <dbReference type="Proteomes" id="UP000091929"/>
    </source>
</evidence>
<evidence type="ECO:0000313" key="1">
    <source>
        <dbReference type="EMBL" id="KYC45945.1"/>
    </source>
</evidence>
<dbReference type="Proteomes" id="UP000092403">
    <property type="component" value="Unassembled WGS sequence"/>
</dbReference>
<sequence>MQLTEDEIVNFYNIYKSLLVYVNKKKSIILKIVPEGFLFENAQKVRDYLIKNMSIIDQYVTENPDHLSKEELKIVSSFKYGIYGNFFIVKHDKEYTYIFDPENKKSYGIDPLDGELEDLVLDGYSGPVLVNMFLLPFKKKIIFDGILLYKNIYFGKNYERELKAKYEEAILKYGLITSFDYSKSREVSEEELLRFYLKNDTNRDMFFDNVMEILEKNPSLGYILYSDESKRHSRKIKSSLKKNGARGYFAVLFDSVVASASNKNDLEGRISEVLQNNKRDWIYIFKI</sequence>
<dbReference type="EMBL" id="LNJC01000006">
    <property type="protein sequence ID" value="KYC50927.1"/>
    <property type="molecule type" value="Genomic_DNA"/>
</dbReference>
<accession>A0A150ITI3</accession>
<evidence type="ECO:0000313" key="3">
    <source>
        <dbReference type="EMBL" id="KYC50927.1"/>
    </source>
</evidence>
<protein>
    <submittedName>
        <fullName evidence="2">Uncharacterized protein</fullName>
    </submittedName>
</protein>
<evidence type="ECO:0000313" key="2">
    <source>
        <dbReference type="EMBL" id="KYC48270.1"/>
    </source>
</evidence>
<dbReference type="Proteomes" id="UP000091929">
    <property type="component" value="Unassembled WGS sequence"/>
</dbReference>
<accession>A0A150J138</accession>
<reference evidence="4 5" key="1">
    <citation type="journal article" date="2016" name="ISME J.">
        <title>Chasing the elusive Euryarchaeota class WSA2: genomes reveal a uniquely fastidious methyl-reducing methanogen.</title>
        <authorList>
            <person name="Nobu M.K."/>
            <person name="Narihiro T."/>
            <person name="Kuroda K."/>
            <person name="Mei R."/>
            <person name="Liu W.T."/>
        </authorList>
    </citation>
    <scope>NUCLEOTIDE SEQUENCE [LARGE SCALE GENOMIC DNA]</scope>
    <source>
        <strain evidence="1">B03fssc0709_Meth_Bin005</strain>
        <strain evidence="2">B15fssc0709_Meth_Bin003</strain>
        <strain evidence="3">BMIXfssc0709_Meth_Bin006</strain>
    </source>
</reference>
<dbReference type="EMBL" id="LNGF01000008">
    <property type="protein sequence ID" value="KYC48270.1"/>
    <property type="molecule type" value="Genomic_DNA"/>
</dbReference>
<proteinExistence type="predicted"/>
<gene>
    <name evidence="1" type="ORF">APG10_00355</name>
    <name evidence="2" type="ORF">APG11_00509</name>
    <name evidence="3" type="ORF">APG12_00490</name>
</gene>
<name>A0A150ITI3_9EURY</name>
<comment type="caution">
    <text evidence="2">The sequence shown here is derived from an EMBL/GenBank/DDBJ whole genome shotgun (WGS) entry which is preliminary data.</text>
</comment>
<organism evidence="2 4">
    <name type="scientific">Candidatus Methanofastidiosum methylothiophilum</name>
    <dbReference type="NCBI Taxonomy" id="1705564"/>
    <lineage>
        <taxon>Archaea</taxon>
        <taxon>Methanobacteriati</taxon>
        <taxon>Methanobacteriota</taxon>
        <taxon>Stenosarchaea group</taxon>
        <taxon>Candidatus Methanofastidiosia</taxon>
        <taxon>Candidatus Methanofastidiosales</taxon>
        <taxon>Candidatus Methanofastidiosaceae</taxon>
        <taxon>Candidatus Methanofastidiosum</taxon>
    </lineage>
</organism>
<dbReference type="AlphaFoldDB" id="A0A150ITI3"/>
<evidence type="ECO:0000313" key="5">
    <source>
        <dbReference type="Proteomes" id="UP000092401"/>
    </source>
</evidence>